<dbReference type="GO" id="GO:0008270">
    <property type="term" value="F:zinc ion binding"/>
    <property type="evidence" value="ECO:0007669"/>
    <property type="project" value="UniProtKB-KW"/>
</dbReference>
<proteinExistence type="predicted"/>
<evidence type="ECO:0000256" key="2">
    <source>
        <dbReference type="PROSITE-ProRule" id="PRU00047"/>
    </source>
</evidence>
<keyword evidence="5" id="KW-1185">Reference proteome</keyword>
<organism evidence="4 5">
    <name type="scientific">Armillaria luteobubalina</name>
    <dbReference type="NCBI Taxonomy" id="153913"/>
    <lineage>
        <taxon>Eukaryota</taxon>
        <taxon>Fungi</taxon>
        <taxon>Dikarya</taxon>
        <taxon>Basidiomycota</taxon>
        <taxon>Agaricomycotina</taxon>
        <taxon>Agaricomycetes</taxon>
        <taxon>Agaricomycetidae</taxon>
        <taxon>Agaricales</taxon>
        <taxon>Marasmiineae</taxon>
        <taxon>Physalacriaceae</taxon>
        <taxon>Armillaria</taxon>
    </lineage>
</organism>
<evidence type="ECO:0000259" key="3">
    <source>
        <dbReference type="PROSITE" id="PS50158"/>
    </source>
</evidence>
<protein>
    <recommendedName>
        <fullName evidence="3">CCHC-type domain-containing protein</fullName>
    </recommendedName>
</protein>
<dbReference type="EMBL" id="JAUEPU010000017">
    <property type="protein sequence ID" value="KAK0495672.1"/>
    <property type="molecule type" value="Genomic_DNA"/>
</dbReference>
<dbReference type="AlphaFoldDB" id="A0AA39UMN9"/>
<accession>A0AA39UMN9</accession>
<dbReference type="SUPFAM" id="SSF57756">
    <property type="entry name" value="Retrovirus zinc finger-like domains"/>
    <property type="match status" value="1"/>
</dbReference>
<dbReference type="GO" id="GO:0003676">
    <property type="term" value="F:nucleic acid binding"/>
    <property type="evidence" value="ECO:0007669"/>
    <property type="project" value="InterPro"/>
</dbReference>
<dbReference type="GO" id="GO:0006397">
    <property type="term" value="P:mRNA processing"/>
    <property type="evidence" value="ECO:0007669"/>
    <property type="project" value="UniProtKB-KW"/>
</dbReference>
<keyword evidence="2" id="KW-0863">Zinc-finger</keyword>
<evidence type="ECO:0000313" key="4">
    <source>
        <dbReference type="EMBL" id="KAK0495672.1"/>
    </source>
</evidence>
<keyword evidence="2" id="KW-0862">Zinc</keyword>
<keyword evidence="1" id="KW-0507">mRNA processing</keyword>
<gene>
    <name evidence="4" type="ORF">EDD18DRAFT_250011</name>
</gene>
<comment type="caution">
    <text evidence="4">The sequence shown here is derived from an EMBL/GenBank/DDBJ whole genome shotgun (WGS) entry which is preliminary data.</text>
</comment>
<dbReference type="InterPro" id="IPR036875">
    <property type="entry name" value="Znf_CCHC_sf"/>
</dbReference>
<evidence type="ECO:0000256" key="1">
    <source>
        <dbReference type="ARBA" id="ARBA00022664"/>
    </source>
</evidence>
<reference evidence="4" key="1">
    <citation type="submission" date="2023-06" db="EMBL/GenBank/DDBJ databases">
        <authorList>
            <consortium name="Lawrence Berkeley National Laboratory"/>
            <person name="Ahrendt S."/>
            <person name="Sahu N."/>
            <person name="Indic B."/>
            <person name="Wong-Bajracharya J."/>
            <person name="Merenyi Z."/>
            <person name="Ke H.-M."/>
            <person name="Monk M."/>
            <person name="Kocsube S."/>
            <person name="Drula E."/>
            <person name="Lipzen A."/>
            <person name="Balint B."/>
            <person name="Henrissat B."/>
            <person name="Andreopoulos B."/>
            <person name="Martin F.M."/>
            <person name="Harder C.B."/>
            <person name="Rigling D."/>
            <person name="Ford K.L."/>
            <person name="Foster G.D."/>
            <person name="Pangilinan J."/>
            <person name="Papanicolaou A."/>
            <person name="Barry K."/>
            <person name="LaButti K."/>
            <person name="Viragh M."/>
            <person name="Koriabine M."/>
            <person name="Yan M."/>
            <person name="Riley R."/>
            <person name="Champramary S."/>
            <person name="Plett K.L."/>
            <person name="Tsai I.J."/>
            <person name="Slot J."/>
            <person name="Sipos G."/>
            <person name="Plett J."/>
            <person name="Nagy L.G."/>
            <person name="Grigoriev I.V."/>
        </authorList>
    </citation>
    <scope>NUCLEOTIDE SEQUENCE</scope>
    <source>
        <strain evidence="4">HWK02</strain>
    </source>
</reference>
<dbReference type="InterPro" id="IPR001878">
    <property type="entry name" value="Znf_CCHC"/>
</dbReference>
<keyword evidence="2" id="KW-0479">Metal-binding</keyword>
<dbReference type="PROSITE" id="PS50158">
    <property type="entry name" value="ZF_CCHC"/>
    <property type="match status" value="1"/>
</dbReference>
<name>A0AA39UMN9_9AGAR</name>
<feature type="domain" description="CCHC-type" evidence="3">
    <location>
        <begin position="143"/>
        <end position="158"/>
    </location>
</feature>
<dbReference type="Proteomes" id="UP001175228">
    <property type="component" value="Unassembled WGS sequence"/>
</dbReference>
<sequence>MGRSSRIKAKAKESPRRFSLTTLRVKVTQFLINRSCFSVAAKYPGMYIKSYECLNGKHFHNHPPLTKLTFSPLISSLYAITMAERKMDTVTANGTKTGSAYSGWSSIAKRYMTEVPKEDFERDSASQEWPRRRRNRRTNWITCCRCGKHGHRGRDCKKRFKGERRSKHRRS</sequence>
<dbReference type="Gene3D" id="4.10.60.10">
    <property type="entry name" value="Zinc finger, CCHC-type"/>
    <property type="match status" value="1"/>
</dbReference>
<evidence type="ECO:0000313" key="5">
    <source>
        <dbReference type="Proteomes" id="UP001175228"/>
    </source>
</evidence>